<feature type="domain" description="Calcineurin-like phosphoesterase" evidence="3">
    <location>
        <begin position="3"/>
        <end position="236"/>
    </location>
</feature>
<reference evidence="5 6" key="1">
    <citation type="submission" date="2020-01" db="EMBL/GenBank/DDBJ databases">
        <title>Complete and circular genome sequences of six lactobacillus isolates from horses.</title>
        <authorList>
            <person name="Hassan H.M."/>
        </authorList>
    </citation>
    <scope>NUCLEOTIDE SEQUENCE [LARGE SCALE GENOMIC DNA]</scope>
    <source>
        <strain evidence="5 6">1A</strain>
    </source>
</reference>
<dbReference type="InterPro" id="IPR036907">
    <property type="entry name" value="5'-Nucleotdase_C_sf"/>
</dbReference>
<dbReference type="Gene3D" id="3.90.780.10">
    <property type="entry name" value="5'-Nucleotidase, C-terminal domain"/>
    <property type="match status" value="1"/>
</dbReference>
<dbReference type="EMBL" id="CP047418">
    <property type="protein sequence ID" value="QLL78495.1"/>
    <property type="molecule type" value="Genomic_DNA"/>
</dbReference>
<dbReference type="PANTHER" id="PTHR11575:SF6">
    <property type="entry name" value="2',3'-CYCLIC-NUCLEOTIDE 2'-PHOSPHODIESTERASE_3'-NUCLEOTIDASE"/>
    <property type="match status" value="1"/>
</dbReference>
<dbReference type="GO" id="GO:0000166">
    <property type="term" value="F:nucleotide binding"/>
    <property type="evidence" value="ECO:0007669"/>
    <property type="project" value="UniProtKB-KW"/>
</dbReference>
<evidence type="ECO:0000259" key="3">
    <source>
        <dbReference type="Pfam" id="PF00149"/>
    </source>
</evidence>
<dbReference type="GO" id="GO:0016787">
    <property type="term" value="F:hydrolase activity"/>
    <property type="evidence" value="ECO:0007669"/>
    <property type="project" value="UniProtKB-KW"/>
</dbReference>
<dbReference type="GO" id="GO:0009166">
    <property type="term" value="P:nucleotide catabolic process"/>
    <property type="evidence" value="ECO:0007669"/>
    <property type="project" value="InterPro"/>
</dbReference>
<comment type="similarity">
    <text evidence="2">Belongs to the 5'-nucleotidase family.</text>
</comment>
<dbReference type="GO" id="GO:0030288">
    <property type="term" value="C:outer membrane-bounded periplasmic space"/>
    <property type="evidence" value="ECO:0007669"/>
    <property type="project" value="TreeGrafter"/>
</dbReference>
<evidence type="ECO:0000313" key="5">
    <source>
        <dbReference type="EMBL" id="QLL78495.1"/>
    </source>
</evidence>
<evidence type="ECO:0000256" key="1">
    <source>
        <dbReference type="ARBA" id="ARBA00022729"/>
    </source>
</evidence>
<dbReference type="InterPro" id="IPR008334">
    <property type="entry name" value="5'-Nucleotdase_C"/>
</dbReference>
<dbReference type="SUPFAM" id="SSF55816">
    <property type="entry name" value="5'-nucleotidase (syn. UDP-sugar hydrolase), C-terminal domain"/>
    <property type="match status" value="1"/>
</dbReference>
<proteinExistence type="inferred from homology"/>
<gene>
    <name evidence="5" type="ORF">GTO87_07815</name>
</gene>
<dbReference type="Proteomes" id="UP000510886">
    <property type="component" value="Chromosome"/>
</dbReference>
<keyword evidence="2" id="KW-0378">Hydrolase</keyword>
<name>A0A7H9EMS4_9LACO</name>
<dbReference type="PRINTS" id="PR01607">
    <property type="entry name" value="APYRASEFAMLY"/>
</dbReference>
<dbReference type="PANTHER" id="PTHR11575">
    <property type="entry name" value="5'-NUCLEOTIDASE-RELATED"/>
    <property type="match status" value="1"/>
</dbReference>
<dbReference type="Pfam" id="PF02872">
    <property type="entry name" value="5_nucleotid_C"/>
    <property type="match status" value="1"/>
</dbReference>
<keyword evidence="1" id="KW-0732">Signal</keyword>
<evidence type="ECO:0000313" key="6">
    <source>
        <dbReference type="Proteomes" id="UP000510886"/>
    </source>
</evidence>
<evidence type="ECO:0000259" key="4">
    <source>
        <dbReference type="Pfam" id="PF02872"/>
    </source>
</evidence>
<keyword evidence="2" id="KW-0547">Nucleotide-binding</keyword>
<protein>
    <submittedName>
        <fullName evidence="5">Bifunctional metallophosphatase/5'-nucleotidase</fullName>
    </submittedName>
</protein>
<dbReference type="InterPro" id="IPR029052">
    <property type="entry name" value="Metallo-depent_PP-like"/>
</dbReference>
<accession>A0A7H9EMS4</accession>
<dbReference type="Pfam" id="PF00149">
    <property type="entry name" value="Metallophos"/>
    <property type="match status" value="1"/>
</dbReference>
<dbReference type="KEGG" id="lsw:GTO87_07815"/>
<dbReference type="InterPro" id="IPR004843">
    <property type="entry name" value="Calcineurin-like_PHP"/>
</dbReference>
<dbReference type="InterPro" id="IPR006179">
    <property type="entry name" value="5_nucleotidase/apyrase"/>
</dbReference>
<dbReference type="RefSeq" id="WP_180848684.1">
    <property type="nucleotide sequence ID" value="NZ_CP047418.1"/>
</dbReference>
<organism evidence="5 6">
    <name type="scientific">Ligilactobacillus saerimneri</name>
    <dbReference type="NCBI Taxonomy" id="228229"/>
    <lineage>
        <taxon>Bacteria</taxon>
        <taxon>Bacillati</taxon>
        <taxon>Bacillota</taxon>
        <taxon>Bacilli</taxon>
        <taxon>Lactobacillales</taxon>
        <taxon>Lactobacillaceae</taxon>
        <taxon>Ligilactobacillus</taxon>
    </lineage>
</organism>
<feature type="domain" description="5'-Nucleotidase C-terminal" evidence="4">
    <location>
        <begin position="330"/>
        <end position="478"/>
    </location>
</feature>
<dbReference type="AlphaFoldDB" id="A0A7H9EMS4"/>
<dbReference type="SUPFAM" id="SSF56300">
    <property type="entry name" value="Metallo-dependent phosphatases"/>
    <property type="match status" value="1"/>
</dbReference>
<sequence length="516" mass="58103">MRLRILSTSDVHGNIYPTNFATKDAYNPFGYLKDIAMIKQIRQQYPDDVVVYIENGDFIEGAPMSPYAFKTQATDHFDQMFKELTQEAEADVGILGNHEFNYGIDYIKQVWQDVTYPLLSANILEDSQPLFAPYTVIEKQGVKIGIVGVTTQYILHWEEPEHVKHLTFQSALTAAQKYVAQLRPVVDVVILAYHGGFEADLETGQPTETDTGENEGYKLLTQIPGVDAVVTGHQHRQIATIVNGIPTTQPGYRGEKIGQIILDLDENKQVVNAQAELLSVASVPPDAKMSRLTAPWKQAVDAWLDQPLTTITGDMLIHDHLQARLYGHPYLELINQVEMAATGADVASTALFNNEIRGLDPQVTIRNILNGYPYPNTLVVERVTGKDLRTALERCASFFEVDDAGQVTVAQKFVYPKEQFYDYDFYSGIDYTFDLRQPVGHRVVRLQYHGQELGDHDQVDLALNQYRGIGGGEYPMFSADKIVRKYEDDVQGLLIDYLSQHATYQAQQPTNLTIKY</sequence>
<evidence type="ECO:0000256" key="2">
    <source>
        <dbReference type="RuleBase" id="RU362119"/>
    </source>
</evidence>
<dbReference type="Gene3D" id="3.60.21.10">
    <property type="match status" value="1"/>
</dbReference>